<dbReference type="InterPro" id="IPR042100">
    <property type="entry name" value="Bug_dom1"/>
</dbReference>
<dbReference type="Proteomes" id="UP000397656">
    <property type="component" value="Chromosome 2"/>
</dbReference>
<dbReference type="PANTHER" id="PTHR42928">
    <property type="entry name" value="TRICARBOXYLATE-BINDING PROTEIN"/>
    <property type="match status" value="1"/>
</dbReference>
<reference evidence="2 3" key="1">
    <citation type="submission" date="2020-10" db="EMBL/GenBank/DDBJ databases">
        <title>Complete genome sequence of Cupriavidus basilensis CCUG 49340T.</title>
        <authorList>
            <person name="Salva-Serra F."/>
            <person name="Donoso R.A."/>
            <person name="Cho K.H."/>
            <person name="Yoo J.A."/>
            <person name="Lee K."/>
            <person name="Yoon S.-H."/>
            <person name="Perez-Pantoja D."/>
            <person name="Moore E.R.B."/>
        </authorList>
    </citation>
    <scope>NUCLEOTIDE SEQUENCE [LARGE SCALE GENOMIC DNA]</scope>
    <source>
        <strain evidence="3">CCUG 49340</strain>
    </source>
</reference>
<evidence type="ECO:0000313" key="3">
    <source>
        <dbReference type="Proteomes" id="UP000397656"/>
    </source>
</evidence>
<proteinExistence type="inferred from homology"/>
<dbReference type="AlphaFoldDB" id="A0A643G3L9"/>
<name>A0A643G3L9_9BURK</name>
<dbReference type="Gene3D" id="3.40.190.150">
    <property type="entry name" value="Bordetella uptake gene, domain 1"/>
    <property type="match status" value="1"/>
</dbReference>
<evidence type="ECO:0000313" key="2">
    <source>
        <dbReference type="EMBL" id="QOT80254.1"/>
    </source>
</evidence>
<evidence type="ECO:0008006" key="4">
    <source>
        <dbReference type="Google" id="ProtNLM"/>
    </source>
</evidence>
<protein>
    <recommendedName>
        <fullName evidence="4">Tricarboxylate transport protein TctC</fullName>
    </recommendedName>
</protein>
<comment type="similarity">
    <text evidence="1">Belongs to the UPF0065 (bug) family.</text>
</comment>
<dbReference type="Pfam" id="PF03401">
    <property type="entry name" value="TctC"/>
    <property type="match status" value="1"/>
</dbReference>
<organism evidence="2 3">
    <name type="scientific">Cupriavidus basilensis</name>
    <dbReference type="NCBI Taxonomy" id="68895"/>
    <lineage>
        <taxon>Bacteria</taxon>
        <taxon>Pseudomonadati</taxon>
        <taxon>Pseudomonadota</taxon>
        <taxon>Betaproteobacteria</taxon>
        <taxon>Burkholderiales</taxon>
        <taxon>Burkholderiaceae</taxon>
        <taxon>Cupriavidus</taxon>
    </lineage>
</organism>
<gene>
    <name evidence="2" type="ORF">F7R26_022585</name>
</gene>
<sequence>MRAVAPDVGRLTISKSQESEERVMEGMIGRRSGHFNHVEISTVDSYCNPRDTFAQMFVTPRLSFDRSRAATRSRFVLAALATLCLPAPGFAQAAPYPSKPISLVVGSAPGGSVDLWWGILAPAGTPQALVDKLNGEIGKIVQSQDMKAFLLKEGARPAVMKPAEFATFIASELEHWRKVAKAADIRPE</sequence>
<dbReference type="EMBL" id="CP062804">
    <property type="protein sequence ID" value="QOT80254.1"/>
    <property type="molecule type" value="Genomic_DNA"/>
</dbReference>
<dbReference type="InterPro" id="IPR005064">
    <property type="entry name" value="BUG"/>
</dbReference>
<accession>A0A643G3L9</accession>
<dbReference type="PANTHER" id="PTHR42928:SF5">
    <property type="entry name" value="BLR1237 PROTEIN"/>
    <property type="match status" value="1"/>
</dbReference>
<evidence type="ECO:0000256" key="1">
    <source>
        <dbReference type="ARBA" id="ARBA00006987"/>
    </source>
</evidence>